<evidence type="ECO:0000256" key="7">
    <source>
        <dbReference type="ARBA" id="ARBA00044507"/>
    </source>
</evidence>
<dbReference type="NCBIfam" id="TIGR00474">
    <property type="entry name" value="selA"/>
    <property type="match status" value="1"/>
</dbReference>
<reference evidence="11 12" key="1">
    <citation type="submission" date="2020-01" db="EMBL/GenBank/DDBJ databases">
        <title>Genomes assembled from Gulf of Kutch pelagic sediment metagenomes.</title>
        <authorList>
            <person name="Chandrashekar M."/>
            <person name="Mahajan M.S."/>
            <person name="Dave K.J."/>
            <person name="Vatsa P."/>
            <person name="Nathani N.M."/>
        </authorList>
    </citation>
    <scope>NUCLEOTIDE SEQUENCE [LARGE SCALE GENOMIC DNA]</scope>
    <source>
        <strain evidence="11">KS3-K002</strain>
    </source>
</reference>
<dbReference type="HAMAP" id="MF_00423">
    <property type="entry name" value="SelA"/>
    <property type="match status" value="1"/>
</dbReference>
<evidence type="ECO:0000256" key="3">
    <source>
        <dbReference type="ARBA" id="ARBA00022679"/>
    </source>
</evidence>
<feature type="domain" description="L-seryl-tRNA selenium transferase N-terminal" evidence="10">
    <location>
        <begin position="5"/>
        <end position="44"/>
    </location>
</feature>
<dbReference type="Proteomes" id="UP000702544">
    <property type="component" value="Unassembled WGS sequence"/>
</dbReference>
<dbReference type="InterPro" id="IPR025862">
    <property type="entry name" value="SelA_trans_N_dom"/>
</dbReference>
<dbReference type="InterPro" id="IPR004534">
    <property type="entry name" value="SelA_trans"/>
</dbReference>
<organism evidence="11 12">
    <name type="scientific">Candidatus Kutchimonas denitrificans</name>
    <dbReference type="NCBI Taxonomy" id="3056748"/>
    <lineage>
        <taxon>Bacteria</taxon>
        <taxon>Pseudomonadati</taxon>
        <taxon>Gemmatimonadota</taxon>
        <taxon>Gemmatimonadia</taxon>
        <taxon>Candidatus Palauibacterales</taxon>
        <taxon>Candidatus Palauibacteraceae</taxon>
        <taxon>Candidatus Kutchimonas</taxon>
    </lineage>
</organism>
<dbReference type="EC" id="2.9.1.1" evidence="8"/>
<comment type="similarity">
    <text evidence="7 8">Belongs to the SelA family.</text>
</comment>
<dbReference type="SUPFAM" id="SSF53383">
    <property type="entry name" value="PLP-dependent transferases"/>
    <property type="match status" value="1"/>
</dbReference>
<dbReference type="Gene3D" id="3.40.640.10">
    <property type="entry name" value="Type I PLP-dependent aspartate aminotransferase-like (Major domain)"/>
    <property type="match status" value="1"/>
</dbReference>
<accession>A0AAE5CCV0</accession>
<dbReference type="PANTHER" id="PTHR32328">
    <property type="entry name" value="L-SERYL-TRNA(SEC) SELENIUM TRANSFERASE"/>
    <property type="match status" value="1"/>
</dbReference>
<feature type="modified residue" description="N6-(pyridoxal phosphate)lysine" evidence="8 9">
    <location>
        <position position="293"/>
    </location>
</feature>
<keyword evidence="4 8" id="KW-0663">Pyridoxal phosphate</keyword>
<dbReference type="InterPro" id="IPR015421">
    <property type="entry name" value="PyrdxlP-dep_Trfase_major"/>
</dbReference>
<protein>
    <recommendedName>
        <fullName evidence="8">L-seryl-tRNA(Sec) selenium transferase</fullName>
        <ecNumber evidence="8">2.9.1.1</ecNumber>
    </recommendedName>
    <alternativeName>
        <fullName evidence="8">Selenocysteine synthase</fullName>
        <shortName evidence="8">Sec synthase</shortName>
    </alternativeName>
    <alternativeName>
        <fullName evidence="8">Selenocysteinyl-tRNA(Sec) synthase</fullName>
    </alternativeName>
</protein>
<name>A0AAE5CCV0_9BACT</name>
<sequence length="470" mass="50273">MNDSRRKIPSVDSLLGREEFAAILDARPRWLVVDAVRRALQRLRADLAAGRRPDAPTAAEVAAATRTEIEAMERPSLRRVINATGIPLHTNLGRAPLPARARWALEDAALGYSNLEYDLEAGARGSRYDHCADLLKELTGAEDALVVNNNAAAVVLVLNELARERGVIVSRGELVEIGGSFRVPDIIAKSGARIVEVGATNRTHPEDYERAIGPDTGALLKVHRSNFRQSGFVAEVSIGQLVALARKHEVPVIHDIGSGLLPDASKIPELPWEPSVSGSLSAGVDVVTFSGDKLLGGPQAGIIVGRGAIVAGLRANPLLRALRVDKLTLAALEATLRLWRDPATAATEVPALAMITQSGDASRRRAENIASALRERVRDAEIVLVRDAAEVGGGSYPGVQLETWTLKIRLPGTGESQLEARCRAATPPVIARVSDGALCVDPRTVLPHEEPELIDVLSNALTADDDPRRP</sequence>
<evidence type="ECO:0000256" key="4">
    <source>
        <dbReference type="ARBA" id="ARBA00022898"/>
    </source>
</evidence>
<dbReference type="EMBL" id="JAACAK010000114">
    <property type="protein sequence ID" value="NIR76170.1"/>
    <property type="molecule type" value="Genomic_DNA"/>
</dbReference>
<evidence type="ECO:0000256" key="1">
    <source>
        <dbReference type="ARBA" id="ARBA00001933"/>
    </source>
</evidence>
<dbReference type="Gene3D" id="3.90.1150.180">
    <property type="match status" value="1"/>
</dbReference>
<dbReference type="Pfam" id="PF12390">
    <property type="entry name" value="Se-cys_synth_N"/>
    <property type="match status" value="1"/>
</dbReference>
<comment type="catalytic activity">
    <reaction evidence="8">
        <text>L-seryl-tRNA(Sec) + selenophosphate + H(+) = L-selenocysteinyl-tRNA(Sec) + phosphate</text>
        <dbReference type="Rhea" id="RHEA:22728"/>
        <dbReference type="Rhea" id="RHEA-COMP:9742"/>
        <dbReference type="Rhea" id="RHEA-COMP:9743"/>
        <dbReference type="ChEBI" id="CHEBI:15378"/>
        <dbReference type="ChEBI" id="CHEBI:16144"/>
        <dbReference type="ChEBI" id="CHEBI:43474"/>
        <dbReference type="ChEBI" id="CHEBI:78533"/>
        <dbReference type="ChEBI" id="CHEBI:78573"/>
        <dbReference type="EC" id="2.9.1.1"/>
    </reaction>
</comment>
<evidence type="ECO:0000313" key="12">
    <source>
        <dbReference type="Proteomes" id="UP000702544"/>
    </source>
</evidence>
<dbReference type="GO" id="GO:0005737">
    <property type="term" value="C:cytoplasm"/>
    <property type="evidence" value="ECO:0007669"/>
    <property type="project" value="UniProtKB-SubCell"/>
</dbReference>
<comment type="cofactor">
    <cofactor evidence="1 8 9">
        <name>pyridoxal 5'-phosphate</name>
        <dbReference type="ChEBI" id="CHEBI:597326"/>
    </cofactor>
</comment>
<keyword evidence="6 8" id="KW-0711">Selenium</keyword>
<comment type="caution">
    <text evidence="11">The sequence shown here is derived from an EMBL/GenBank/DDBJ whole genome shotgun (WGS) entry which is preliminary data.</text>
</comment>
<dbReference type="GO" id="GO:0001717">
    <property type="term" value="P:conversion of seryl-tRNAsec to selenocys-tRNAsec"/>
    <property type="evidence" value="ECO:0007669"/>
    <property type="project" value="UniProtKB-UniRule"/>
</dbReference>
<dbReference type="PANTHER" id="PTHR32328:SF0">
    <property type="entry name" value="L-SERYL-TRNA(SEC) SELENIUM TRANSFERASE"/>
    <property type="match status" value="1"/>
</dbReference>
<keyword evidence="2 8" id="KW-0963">Cytoplasm</keyword>
<proteinExistence type="inferred from homology"/>
<comment type="function">
    <text evidence="8">Converts seryl-tRNA(Sec) to selenocysteinyl-tRNA(Sec) required for selenoprotein biosynthesis.</text>
</comment>
<evidence type="ECO:0000256" key="2">
    <source>
        <dbReference type="ARBA" id="ARBA00022490"/>
    </source>
</evidence>
<evidence type="ECO:0000256" key="5">
    <source>
        <dbReference type="ARBA" id="ARBA00022917"/>
    </source>
</evidence>
<evidence type="ECO:0000256" key="9">
    <source>
        <dbReference type="PIRSR" id="PIRSR618319-50"/>
    </source>
</evidence>
<evidence type="ECO:0000256" key="6">
    <source>
        <dbReference type="ARBA" id="ARBA00023266"/>
    </source>
</evidence>
<evidence type="ECO:0000256" key="8">
    <source>
        <dbReference type="HAMAP-Rule" id="MF_00423"/>
    </source>
</evidence>
<dbReference type="InterPro" id="IPR018319">
    <property type="entry name" value="SelA-like"/>
</dbReference>
<comment type="subcellular location">
    <subcellularLocation>
        <location evidence="8">Cytoplasm</location>
    </subcellularLocation>
</comment>
<keyword evidence="5 8" id="KW-0648">Protein biosynthesis</keyword>
<dbReference type="Pfam" id="PF03841">
    <property type="entry name" value="SelA"/>
    <property type="match status" value="1"/>
</dbReference>
<evidence type="ECO:0000259" key="10">
    <source>
        <dbReference type="Pfam" id="PF12390"/>
    </source>
</evidence>
<dbReference type="GO" id="GO:0004125">
    <property type="term" value="F:L-seryl-tRNA(Sec) selenium transferase activity"/>
    <property type="evidence" value="ECO:0007669"/>
    <property type="project" value="UniProtKB-UniRule"/>
</dbReference>
<gene>
    <name evidence="8" type="primary">selA</name>
    <name evidence="11" type="ORF">GWO12_13830</name>
</gene>
<dbReference type="GO" id="GO:0001514">
    <property type="term" value="P:selenocysteine incorporation"/>
    <property type="evidence" value="ECO:0007669"/>
    <property type="project" value="UniProtKB-UniRule"/>
</dbReference>
<keyword evidence="3 8" id="KW-0808">Transferase</keyword>
<evidence type="ECO:0000313" key="11">
    <source>
        <dbReference type="EMBL" id="NIR76170.1"/>
    </source>
</evidence>
<comment type="pathway">
    <text evidence="8">Aminoacyl-tRNA biosynthesis; selenocysteinyl-tRNA(Sec) biosynthesis; selenocysteinyl-tRNA(Sec) from L-seryl-tRNA(Sec) (bacterial route): step 1/1.</text>
</comment>
<dbReference type="AlphaFoldDB" id="A0AAE5CCV0"/>
<dbReference type="InterPro" id="IPR015424">
    <property type="entry name" value="PyrdxlP-dep_Trfase"/>
</dbReference>